<dbReference type="Proteomes" id="UP000317494">
    <property type="component" value="Unassembled WGS sequence"/>
</dbReference>
<dbReference type="PANTHER" id="PTHR28254">
    <property type="entry name" value="CYTOCHROME B-C1 COMPLEX SUBUNIT 10"/>
    <property type="match status" value="1"/>
</dbReference>
<accession>A0A507CV96</accession>
<keyword evidence="1" id="KW-0472">Membrane</keyword>
<keyword evidence="1" id="KW-0812">Transmembrane</keyword>
<dbReference type="OrthoDB" id="2391627at2759"/>
<keyword evidence="1" id="KW-1133">Transmembrane helix</keyword>
<dbReference type="VEuPathDB" id="FungiDB:SeMB42_g04873"/>
<dbReference type="AlphaFoldDB" id="A0A507CV96"/>
<dbReference type="Proteomes" id="UP000320475">
    <property type="component" value="Unassembled WGS sequence"/>
</dbReference>
<dbReference type="Pfam" id="PF09796">
    <property type="entry name" value="QCR10"/>
    <property type="match status" value="1"/>
</dbReference>
<dbReference type="GO" id="GO:0005739">
    <property type="term" value="C:mitochondrion"/>
    <property type="evidence" value="ECO:0007669"/>
    <property type="project" value="GOC"/>
</dbReference>
<evidence type="ECO:0000313" key="4">
    <source>
        <dbReference type="Proteomes" id="UP000317494"/>
    </source>
</evidence>
<evidence type="ECO:0000313" key="2">
    <source>
        <dbReference type="EMBL" id="TPX39312.1"/>
    </source>
</evidence>
<evidence type="ECO:0000313" key="3">
    <source>
        <dbReference type="EMBL" id="TPX43099.1"/>
    </source>
</evidence>
<keyword evidence="4" id="KW-1185">Reference proteome</keyword>
<name>A0A507CV96_9FUNG</name>
<dbReference type="PANTHER" id="PTHR28254:SF1">
    <property type="entry name" value="CYTOCHROME B-C1 COMPLEX SUBUNIT 10, MITOCHONDRIAL"/>
    <property type="match status" value="1"/>
</dbReference>
<evidence type="ECO:0000313" key="5">
    <source>
        <dbReference type="Proteomes" id="UP000320475"/>
    </source>
</evidence>
<reference evidence="4 5" key="1">
    <citation type="journal article" date="2019" name="Sci. Rep.">
        <title>Comparative genomics of chytrid fungi reveal insights into the obligate biotrophic and pathogenic lifestyle of Synchytrium endobioticum.</title>
        <authorList>
            <person name="van de Vossenberg B.T.L.H."/>
            <person name="Warris S."/>
            <person name="Nguyen H.D.T."/>
            <person name="van Gent-Pelzer M.P.E."/>
            <person name="Joly D.L."/>
            <person name="van de Geest H.C."/>
            <person name="Bonants P.J.M."/>
            <person name="Smith D.S."/>
            <person name="Levesque C.A."/>
            <person name="van der Lee T.A.J."/>
        </authorList>
    </citation>
    <scope>NUCLEOTIDE SEQUENCE [LARGE SCALE GENOMIC DNA]</scope>
    <source>
        <strain evidence="2 5">LEV6574</strain>
        <strain evidence="3 4">MB42</strain>
    </source>
</reference>
<dbReference type="EMBL" id="QEAM01000501">
    <property type="protein sequence ID" value="TPX39312.1"/>
    <property type="molecule type" value="Genomic_DNA"/>
</dbReference>
<dbReference type="STRING" id="286115.A0A507CV96"/>
<organism evidence="3 4">
    <name type="scientific">Synchytrium endobioticum</name>
    <dbReference type="NCBI Taxonomy" id="286115"/>
    <lineage>
        <taxon>Eukaryota</taxon>
        <taxon>Fungi</taxon>
        <taxon>Fungi incertae sedis</taxon>
        <taxon>Chytridiomycota</taxon>
        <taxon>Chytridiomycota incertae sedis</taxon>
        <taxon>Chytridiomycetes</taxon>
        <taxon>Synchytriales</taxon>
        <taxon>Synchytriaceae</taxon>
        <taxon>Synchytrium</taxon>
    </lineage>
</organism>
<gene>
    <name evidence="2" type="ORF">SeLEV6574_g07311</name>
    <name evidence="3" type="ORF">SeMB42_g04873</name>
</gene>
<sequence>MLAQPWSTQPPWMRRMAPCFNRTKVKNVAPTLIAWGACAGIAALMLLEPTPLARKDVFSNIPLLGRFWQKKLEAAEQKD</sequence>
<comment type="caution">
    <text evidence="3">The sequence shown here is derived from an EMBL/GenBank/DDBJ whole genome shotgun (WGS) entry which is preliminary data.</text>
</comment>
<evidence type="ECO:0000256" key="1">
    <source>
        <dbReference type="SAM" id="Phobius"/>
    </source>
</evidence>
<dbReference type="EMBL" id="QEAN01000210">
    <property type="protein sequence ID" value="TPX43099.1"/>
    <property type="molecule type" value="Genomic_DNA"/>
</dbReference>
<proteinExistence type="predicted"/>
<dbReference type="InterPro" id="IPR019182">
    <property type="entry name" value="Cytochrome_b-c1_su10_fun"/>
</dbReference>
<feature type="transmembrane region" description="Helical" evidence="1">
    <location>
        <begin position="28"/>
        <end position="47"/>
    </location>
</feature>
<dbReference type="GO" id="GO:0006122">
    <property type="term" value="P:mitochondrial electron transport, ubiquinol to cytochrome c"/>
    <property type="evidence" value="ECO:0007669"/>
    <property type="project" value="InterPro"/>
</dbReference>
<protein>
    <submittedName>
        <fullName evidence="3">Uncharacterized protein</fullName>
    </submittedName>
</protein>